<comment type="similarity">
    <text evidence="2">Belongs to the plasmid mobilization pre family.</text>
</comment>
<geneLocation type="plasmid" evidence="6">
    <name>SAP044A</name>
</geneLocation>
<sequence>MVPITTDGRLSAKEIIGNKKALTEFQDRFNEYLNKSGYDLERGLPKTLTKDKYEQVSQYKQKTEYHKQEYKHESQKLDHIKQENDKLNLEYQNALKTLKKPLNVPYDFEMEKVGGLFNKEVHETGNVVISQDDFESFKTQIKAAQSISEDYQFVKSGRALKDAEQKFRNSDDELTESKVENEDLIDEFNDLAQRYNQLLDENQKKDKELSDSFKLFQNVFKIIKNVVKEDVYHKLIDHIDNRLESSKMREVMTVDNNDDVFFKQKHKAQEPEIIFEKDRNDGFTL</sequence>
<gene>
    <name evidence="6" type="ORF">SAP044A_026</name>
</gene>
<evidence type="ECO:0000256" key="3">
    <source>
        <dbReference type="ARBA" id="ARBA00029953"/>
    </source>
</evidence>
<keyword evidence="5" id="KW-0175">Coiled coil</keyword>
<keyword evidence="6" id="KW-0614">Plasmid</keyword>
<dbReference type="Gene3D" id="3.30.930.30">
    <property type="match status" value="1"/>
</dbReference>
<evidence type="ECO:0000256" key="5">
    <source>
        <dbReference type="SAM" id="Coils"/>
    </source>
</evidence>
<accession>D2JDM7</accession>
<proteinExistence type="inferred from homology"/>
<dbReference type="Pfam" id="PF01076">
    <property type="entry name" value="Mob_Pre"/>
    <property type="match status" value="1"/>
</dbReference>
<dbReference type="GO" id="GO:0003677">
    <property type="term" value="F:DNA binding"/>
    <property type="evidence" value="ECO:0007669"/>
    <property type="project" value="InterPro"/>
</dbReference>
<evidence type="ECO:0000256" key="1">
    <source>
        <dbReference type="ARBA" id="ARBA00002445"/>
    </source>
</evidence>
<dbReference type="EMBL" id="GQ900476">
    <property type="protein sequence ID" value="ADA62684.1"/>
    <property type="molecule type" value="Genomic_DNA"/>
</dbReference>
<dbReference type="AlphaFoldDB" id="D2JDM7"/>
<comment type="function">
    <text evidence="1">The interaction of the RSA site and the PRE protein may not only serves a function in plasmid maintenance, but may also contributes to the distribution of small antibiotic resistance plasmids among Gram-positive bacteria.</text>
</comment>
<reference evidence="6" key="2">
    <citation type="submission" date="2009-12" db="EMBL/GenBank/DDBJ databases">
        <authorList>
            <person name="Summers A.O."/>
            <person name="Shearer J."/>
            <person name="Wireman J."/>
        </authorList>
    </citation>
    <scope>NUCLEOTIDE SEQUENCE</scope>
    <source>
        <strain evidence="6">693-7</strain>
        <plasmid evidence="6">SAP044A</plasmid>
    </source>
</reference>
<organism evidence="6">
    <name type="scientific">Staphylococcus sp. 693-7</name>
    <dbReference type="NCBI Taxonomy" id="678944"/>
    <lineage>
        <taxon>Bacteria</taxon>
        <taxon>Bacillati</taxon>
        <taxon>Bacillota</taxon>
        <taxon>Bacilli</taxon>
        <taxon>Bacillales</taxon>
        <taxon>Staphylococcaceae</taxon>
        <taxon>Staphylococcus</taxon>
    </lineage>
</organism>
<dbReference type="InterPro" id="IPR001668">
    <property type="entry name" value="Mob_Pre"/>
</dbReference>
<evidence type="ECO:0000256" key="2">
    <source>
        <dbReference type="ARBA" id="ARBA00010657"/>
    </source>
</evidence>
<protein>
    <recommendedName>
        <fullName evidence="4">Mobilization protein</fullName>
    </recommendedName>
    <alternativeName>
        <fullName evidence="3">Plasmid recombinase</fullName>
    </alternativeName>
</protein>
<evidence type="ECO:0000313" key="6">
    <source>
        <dbReference type="EMBL" id="ADA62684.1"/>
    </source>
</evidence>
<dbReference type="GO" id="GO:0006310">
    <property type="term" value="P:DNA recombination"/>
    <property type="evidence" value="ECO:0007669"/>
    <property type="project" value="InterPro"/>
</dbReference>
<reference evidence="6" key="1">
    <citation type="submission" date="2009-08" db="EMBL/GenBank/DDBJ databases">
        <authorList>
            <person name="Gill J."/>
            <person name="Borman J."/>
            <person name="Shetty J."/>
            <person name="Hostetler J."/>
            <person name="Durkin S."/>
            <person name="Montgomery B."/>
        </authorList>
    </citation>
    <scope>NUCLEOTIDE SEQUENCE</scope>
    <source>
        <strain evidence="6">693-7</strain>
        <plasmid evidence="6">SAP044A</plasmid>
    </source>
</reference>
<feature type="coiled-coil region" evidence="5">
    <location>
        <begin position="70"/>
        <end position="97"/>
    </location>
</feature>
<evidence type="ECO:0000256" key="4">
    <source>
        <dbReference type="ARBA" id="ARBA00031709"/>
    </source>
</evidence>
<feature type="coiled-coil region" evidence="5">
    <location>
        <begin position="160"/>
        <end position="208"/>
    </location>
</feature>
<name>D2JDM7_9STAP</name>